<dbReference type="AlphaFoldDB" id="A0AB35MHC5"/>
<protein>
    <submittedName>
        <fullName evidence="1">Restriction endonuclease</fullName>
    </submittedName>
</protein>
<keyword evidence="1" id="KW-0255">Endonuclease</keyword>
<reference evidence="1 2" key="1">
    <citation type="submission" date="2023-06" db="EMBL/GenBank/DDBJ databases">
        <title>SYSU T0a273.</title>
        <authorList>
            <person name="Gao L."/>
            <person name="Fang B.-Z."/>
            <person name="Li W.-J."/>
        </authorList>
    </citation>
    <scope>NUCLEOTIDE SEQUENCE [LARGE SCALE GENOMIC DNA]</scope>
    <source>
        <strain evidence="1 2">SYSU T0a273</strain>
    </source>
</reference>
<dbReference type="RefSeq" id="WP_301160117.1">
    <property type="nucleotide sequence ID" value="NZ_JAUHQB010000003.1"/>
</dbReference>
<evidence type="ECO:0000313" key="1">
    <source>
        <dbReference type="EMBL" id="MDN4483200.1"/>
    </source>
</evidence>
<dbReference type="PANTHER" id="PTHR38733:SF1">
    <property type="entry name" value="TYPE IV METHYL-DIRECTED RESTRICTION ENZYME ECOKMCRBC"/>
    <property type="match status" value="1"/>
</dbReference>
<keyword evidence="1" id="KW-0540">Nuclease</keyword>
<gene>
    <name evidence="1" type="ORF">QQ002_06575</name>
</gene>
<comment type="caution">
    <text evidence="1">The sequence shown here is derived from an EMBL/GenBank/DDBJ whole genome shotgun (WGS) entry which is preliminary data.</text>
</comment>
<dbReference type="EMBL" id="JAUHQB010000003">
    <property type="protein sequence ID" value="MDN4483200.1"/>
    <property type="molecule type" value="Genomic_DNA"/>
</dbReference>
<dbReference type="InterPro" id="IPR019292">
    <property type="entry name" value="McrC"/>
</dbReference>
<dbReference type="Proteomes" id="UP001172756">
    <property type="component" value="Unassembled WGS sequence"/>
</dbReference>
<dbReference type="GO" id="GO:0004519">
    <property type="term" value="F:endonuclease activity"/>
    <property type="evidence" value="ECO:0007669"/>
    <property type="project" value="UniProtKB-KW"/>
</dbReference>
<sequence>MFTRIVLDELRDDGVVLACTEDVAAALAATNLVRVEPATSGGYRLAPSGNVGVTRVGDVQVEVNPKDKVPLDSVLFLLGYAQDPGYRHEDVQLAPDTDLFAAVAEALVRQVDAAVKRGVHRGYVSVDESSRTLRGRIRMGDQVRLHHGRQIPVEITYDEYSIDVPENQILLAALREVERMPRLQAGLYARAAALTSAFDGVTPLTRVRRLPRYTLNRLTERYRPALCLAELVLRNHSVRLGPSPNLTAASFVVSMDKVFEDFVGIALREALAPYGGRTRLQYPAWLDEKQLGVPRVSMSVDVVHETVAGPAIIADAKYKAESPSGRYPNADKYQMLAYCTALRLERAWLVYAAGGDPVTRTVANTEIEIVDWPLKLSTSPGEILEQIERLASYMASTAGLCVPSQAAGWA</sequence>
<keyword evidence="1" id="KW-0378">Hydrolase</keyword>
<name>A0AB35MHC5_9MICO</name>
<dbReference type="PANTHER" id="PTHR38733">
    <property type="entry name" value="PROTEIN MCRC"/>
    <property type="match status" value="1"/>
</dbReference>
<organism evidence="1 2">
    <name type="scientific">Demequina lignilytica</name>
    <dbReference type="NCBI Taxonomy" id="3051663"/>
    <lineage>
        <taxon>Bacteria</taxon>
        <taxon>Bacillati</taxon>
        <taxon>Actinomycetota</taxon>
        <taxon>Actinomycetes</taxon>
        <taxon>Micrococcales</taxon>
        <taxon>Demequinaceae</taxon>
        <taxon>Demequina</taxon>
    </lineage>
</organism>
<accession>A0AB35MHC5</accession>
<dbReference type="Pfam" id="PF10117">
    <property type="entry name" value="McrBC"/>
    <property type="match status" value="1"/>
</dbReference>
<proteinExistence type="predicted"/>
<evidence type="ECO:0000313" key="2">
    <source>
        <dbReference type="Proteomes" id="UP001172756"/>
    </source>
</evidence>